<evidence type="ECO:0000256" key="4">
    <source>
        <dbReference type="ARBA" id="ARBA00022989"/>
    </source>
</evidence>
<dbReference type="GO" id="GO:0015658">
    <property type="term" value="F:branched-chain amino acid transmembrane transporter activity"/>
    <property type="evidence" value="ECO:0007669"/>
    <property type="project" value="InterPro"/>
</dbReference>
<comment type="subcellular location">
    <subcellularLocation>
        <location evidence="1">Cell inner membrane</location>
        <topology evidence="1">Multi-pass membrane protein</topology>
    </subcellularLocation>
</comment>
<dbReference type="RefSeq" id="WP_125015745.1">
    <property type="nucleotide sequence ID" value="NZ_QWEZ01000001.1"/>
</dbReference>
<feature type="transmembrane region" description="Helical" evidence="6">
    <location>
        <begin position="301"/>
        <end position="325"/>
    </location>
</feature>
<evidence type="ECO:0000256" key="2">
    <source>
        <dbReference type="ARBA" id="ARBA00022475"/>
    </source>
</evidence>
<comment type="caution">
    <text evidence="7">The sequence shown here is derived from an EMBL/GenBank/DDBJ whole genome shotgun (WGS) entry which is preliminary data.</text>
</comment>
<feature type="transmembrane region" description="Helical" evidence="6">
    <location>
        <begin position="133"/>
        <end position="152"/>
    </location>
</feature>
<reference evidence="7 8" key="1">
    <citation type="submission" date="2018-08" db="EMBL/GenBank/DDBJ databases">
        <authorList>
            <person name="Khan S.A."/>
        </authorList>
    </citation>
    <scope>NUCLEOTIDE SEQUENCE [LARGE SCALE GENOMIC DNA]</scope>
    <source>
        <strain evidence="7 8">GTF-13</strain>
    </source>
</reference>
<feature type="transmembrane region" description="Helical" evidence="6">
    <location>
        <begin position="68"/>
        <end position="85"/>
    </location>
</feature>
<evidence type="ECO:0000313" key="8">
    <source>
        <dbReference type="Proteomes" id="UP000280792"/>
    </source>
</evidence>
<feature type="transmembrane region" description="Helical" evidence="6">
    <location>
        <begin position="226"/>
        <end position="245"/>
    </location>
</feature>
<dbReference type="Proteomes" id="UP000280792">
    <property type="component" value="Unassembled WGS sequence"/>
</dbReference>
<dbReference type="PANTHER" id="PTHR30482">
    <property type="entry name" value="HIGH-AFFINITY BRANCHED-CHAIN AMINO ACID TRANSPORT SYSTEM PERMEASE"/>
    <property type="match status" value="1"/>
</dbReference>
<evidence type="ECO:0000256" key="6">
    <source>
        <dbReference type="SAM" id="Phobius"/>
    </source>
</evidence>
<dbReference type="InterPro" id="IPR001851">
    <property type="entry name" value="ABC_transp_permease"/>
</dbReference>
<sequence length="332" mass="35784">MISSRLTRRSVIYIGIFCCALLVPLYAQLTQDAYLLSMASRMLIYALAALSLDLLIGYGGLVSFGHAAYVGIGAYTVGILSFHSMEGSPIGFLPGHWEGSESALVSLPLAMLSAGLGALVFGALSLRTRGIHFIMITLAFAQMLYYLCISLYRYGGEDGLLLAGRNQLPGLDLYNDLHFYGLCLACLLLYGWLIRRLLNARFGQVIRAGKQNEQKLQALGFASYRYQLLAFVIAGMGAGLAGGLLANQTEFVSPDLLSWHLSGVLMVMVILGGLGTLLGPVMGAVAYLLMEEVLAGYTEHWQLILGPLLLLVVLFSRKGIFGLLAGKEAEDG</sequence>
<evidence type="ECO:0000256" key="5">
    <source>
        <dbReference type="ARBA" id="ARBA00023136"/>
    </source>
</evidence>
<accession>A0A3P3VV57</accession>
<gene>
    <name evidence="7" type="ORF">D0544_09740</name>
</gene>
<organism evidence="7 8">
    <name type="scientific">Aestuariirhabdus litorea</name>
    <dbReference type="NCBI Taxonomy" id="2528527"/>
    <lineage>
        <taxon>Bacteria</taxon>
        <taxon>Pseudomonadati</taxon>
        <taxon>Pseudomonadota</taxon>
        <taxon>Gammaproteobacteria</taxon>
        <taxon>Oceanospirillales</taxon>
        <taxon>Aestuariirhabdaceae</taxon>
        <taxon>Aestuariirhabdus</taxon>
    </lineage>
</organism>
<feature type="transmembrane region" description="Helical" evidence="6">
    <location>
        <begin position="265"/>
        <end position="289"/>
    </location>
</feature>
<evidence type="ECO:0000256" key="3">
    <source>
        <dbReference type="ARBA" id="ARBA00022692"/>
    </source>
</evidence>
<feature type="transmembrane region" description="Helical" evidence="6">
    <location>
        <begin position="42"/>
        <end position="61"/>
    </location>
</feature>
<keyword evidence="2" id="KW-1003">Cell membrane</keyword>
<name>A0A3P3VV57_9GAMM</name>
<evidence type="ECO:0000256" key="1">
    <source>
        <dbReference type="ARBA" id="ARBA00004429"/>
    </source>
</evidence>
<feature type="transmembrane region" description="Helical" evidence="6">
    <location>
        <begin position="177"/>
        <end position="194"/>
    </location>
</feature>
<dbReference type="Pfam" id="PF02653">
    <property type="entry name" value="BPD_transp_2"/>
    <property type="match status" value="1"/>
</dbReference>
<evidence type="ECO:0000313" key="7">
    <source>
        <dbReference type="EMBL" id="RRJ85319.1"/>
    </source>
</evidence>
<feature type="transmembrane region" description="Helical" evidence="6">
    <location>
        <begin position="105"/>
        <end position="126"/>
    </location>
</feature>
<dbReference type="EMBL" id="QWEZ01000001">
    <property type="protein sequence ID" value="RRJ85319.1"/>
    <property type="molecule type" value="Genomic_DNA"/>
</dbReference>
<keyword evidence="4 6" id="KW-1133">Transmembrane helix</keyword>
<protein>
    <submittedName>
        <fullName evidence="7">Branched-chain amino acid ABC transporter permease</fullName>
    </submittedName>
</protein>
<keyword evidence="3 6" id="KW-0812">Transmembrane</keyword>
<dbReference type="CDD" id="cd06581">
    <property type="entry name" value="TM_PBP1_LivM_like"/>
    <property type="match status" value="1"/>
</dbReference>
<keyword evidence="8" id="KW-1185">Reference proteome</keyword>
<dbReference type="GO" id="GO:0005886">
    <property type="term" value="C:plasma membrane"/>
    <property type="evidence" value="ECO:0007669"/>
    <property type="project" value="UniProtKB-SubCell"/>
</dbReference>
<dbReference type="InterPro" id="IPR043428">
    <property type="entry name" value="LivM-like"/>
</dbReference>
<feature type="transmembrane region" description="Helical" evidence="6">
    <location>
        <begin position="12"/>
        <end position="30"/>
    </location>
</feature>
<dbReference type="AlphaFoldDB" id="A0A3P3VV57"/>
<reference evidence="7 8" key="2">
    <citation type="submission" date="2018-12" db="EMBL/GenBank/DDBJ databases">
        <title>Simiduia agarivorans gen. nov., sp. nov., a marine, agarolytic bacterium isolated from shallow coastal water from Keelung, Taiwan.</title>
        <authorList>
            <person name="Shieh W.Y."/>
        </authorList>
    </citation>
    <scope>NUCLEOTIDE SEQUENCE [LARGE SCALE GENOMIC DNA]</scope>
    <source>
        <strain evidence="7 8">GTF-13</strain>
    </source>
</reference>
<proteinExistence type="predicted"/>
<keyword evidence="5 6" id="KW-0472">Membrane</keyword>
<dbReference type="PANTHER" id="PTHR30482:SF17">
    <property type="entry name" value="ABC TRANSPORTER ATP-BINDING PROTEIN"/>
    <property type="match status" value="1"/>
</dbReference>